<dbReference type="RefSeq" id="WP_090209750.1">
    <property type="nucleotide sequence ID" value="NZ_FOZM01000003.1"/>
</dbReference>
<protein>
    <submittedName>
        <fullName evidence="1">Uncharacterized protein</fullName>
    </submittedName>
</protein>
<dbReference type="AlphaFoldDB" id="A0A1I6N0A5"/>
<proteinExistence type="predicted"/>
<keyword evidence="2" id="KW-1185">Reference proteome</keyword>
<sequence>MKAQIKEVWYNAIAGAFEGRVDIARDAGTFRYPCVVEGPANMPRQMVRRQMVAQARQMSDSRGARF</sequence>
<dbReference type="EMBL" id="FOZM01000003">
    <property type="protein sequence ID" value="SFS21218.1"/>
    <property type="molecule type" value="Genomic_DNA"/>
</dbReference>
<evidence type="ECO:0000313" key="2">
    <source>
        <dbReference type="Proteomes" id="UP000198926"/>
    </source>
</evidence>
<name>A0A1I6N0A5_9RHOB</name>
<evidence type="ECO:0000313" key="1">
    <source>
        <dbReference type="EMBL" id="SFS21218.1"/>
    </source>
</evidence>
<reference evidence="1 2" key="1">
    <citation type="submission" date="2016-10" db="EMBL/GenBank/DDBJ databases">
        <authorList>
            <person name="de Groot N.N."/>
        </authorList>
    </citation>
    <scope>NUCLEOTIDE SEQUENCE [LARGE SCALE GENOMIC DNA]</scope>
    <source>
        <strain evidence="1 2">DSM 29433</strain>
    </source>
</reference>
<dbReference type="OrthoDB" id="7863406at2"/>
<gene>
    <name evidence="1" type="ORF">SAMN05444714_2770</name>
</gene>
<dbReference type="Proteomes" id="UP000198926">
    <property type="component" value="Unassembled WGS sequence"/>
</dbReference>
<dbReference type="STRING" id="1123755.SAMN05444714_2770"/>
<organism evidence="1 2">
    <name type="scientific">Yoonia litorea</name>
    <dbReference type="NCBI Taxonomy" id="1123755"/>
    <lineage>
        <taxon>Bacteria</taxon>
        <taxon>Pseudomonadati</taxon>
        <taxon>Pseudomonadota</taxon>
        <taxon>Alphaproteobacteria</taxon>
        <taxon>Rhodobacterales</taxon>
        <taxon>Paracoccaceae</taxon>
        <taxon>Yoonia</taxon>
    </lineage>
</organism>
<accession>A0A1I6N0A5</accession>